<dbReference type="Pfam" id="PF10001">
    <property type="entry name" value="DUF2242"/>
    <property type="match status" value="1"/>
</dbReference>
<keyword evidence="1" id="KW-0732">Signal</keyword>
<accession>A0A934W1T8</accession>
<dbReference type="EMBL" id="JAEPBG010000005">
    <property type="protein sequence ID" value="MBK4735566.1"/>
    <property type="molecule type" value="Genomic_DNA"/>
</dbReference>
<sequence length="189" mass="20727">MQQALRPFARATLPLATALILAACSTDKPPVYQNEEFDNTNTYSHNYDYSPAETCEAARRALLSQGYVITQSKPEAINGRKNFQPKGDVHAEIEFHVVCAADGRAGTSSIAFANALQEHYALKKTNQSASVGVGAFGSLSLPFSSSEDSLVKVASQTILEPKFYDRFFVLLDRYLTAPDMPEVPETDKK</sequence>
<dbReference type="InterPro" id="IPR018718">
    <property type="entry name" value="DUF2242"/>
</dbReference>
<organism evidence="2 3">
    <name type="scientific">Noviherbaspirillum pedocola</name>
    <dbReference type="NCBI Taxonomy" id="2801341"/>
    <lineage>
        <taxon>Bacteria</taxon>
        <taxon>Pseudomonadati</taxon>
        <taxon>Pseudomonadota</taxon>
        <taxon>Betaproteobacteria</taxon>
        <taxon>Burkholderiales</taxon>
        <taxon>Oxalobacteraceae</taxon>
        <taxon>Noviherbaspirillum</taxon>
    </lineage>
</organism>
<evidence type="ECO:0000256" key="1">
    <source>
        <dbReference type="SAM" id="SignalP"/>
    </source>
</evidence>
<protein>
    <submittedName>
        <fullName evidence="2">DUF2242 domain-containing protein</fullName>
    </submittedName>
</protein>
<proteinExistence type="predicted"/>
<comment type="caution">
    <text evidence="2">The sequence shown here is derived from an EMBL/GenBank/DDBJ whole genome shotgun (WGS) entry which is preliminary data.</text>
</comment>
<dbReference type="Proteomes" id="UP000622890">
    <property type="component" value="Unassembled WGS sequence"/>
</dbReference>
<feature type="chain" id="PRO_5038084001" evidence="1">
    <location>
        <begin position="23"/>
        <end position="189"/>
    </location>
</feature>
<gene>
    <name evidence="2" type="ORF">JJB74_13165</name>
</gene>
<dbReference type="AlphaFoldDB" id="A0A934W1T8"/>
<evidence type="ECO:0000313" key="2">
    <source>
        <dbReference type="EMBL" id="MBK4735566.1"/>
    </source>
</evidence>
<reference evidence="2" key="1">
    <citation type="submission" date="2021-01" db="EMBL/GenBank/DDBJ databases">
        <title>Genome sequence of strain Noviherbaspirillum sp. DKR-6.</title>
        <authorList>
            <person name="Chaudhary D.K."/>
        </authorList>
    </citation>
    <scope>NUCLEOTIDE SEQUENCE</scope>
    <source>
        <strain evidence="2">DKR-6</strain>
    </source>
</reference>
<dbReference type="PROSITE" id="PS51257">
    <property type="entry name" value="PROKAR_LIPOPROTEIN"/>
    <property type="match status" value="1"/>
</dbReference>
<name>A0A934W1T8_9BURK</name>
<dbReference type="RefSeq" id="WP_200592351.1">
    <property type="nucleotide sequence ID" value="NZ_JAEPBG010000005.1"/>
</dbReference>
<keyword evidence="3" id="KW-1185">Reference proteome</keyword>
<feature type="signal peptide" evidence="1">
    <location>
        <begin position="1"/>
        <end position="22"/>
    </location>
</feature>
<evidence type="ECO:0000313" key="3">
    <source>
        <dbReference type="Proteomes" id="UP000622890"/>
    </source>
</evidence>